<dbReference type="EMBL" id="LAHD01000060">
    <property type="protein sequence ID" value="PHK02081.1"/>
    <property type="molecule type" value="Genomic_DNA"/>
</dbReference>
<evidence type="ECO:0000313" key="1">
    <source>
        <dbReference type="EMBL" id="PHK02081.1"/>
    </source>
</evidence>
<dbReference type="AlphaFoldDB" id="A0A9Q6EK52"/>
<reference evidence="1 2" key="1">
    <citation type="submission" date="2015-02" db="EMBL/GenBank/DDBJ databases">
        <title>Nostoc linckia genome annotation.</title>
        <authorList>
            <person name="Zhou Z."/>
        </authorList>
    </citation>
    <scope>NUCLEOTIDE SEQUENCE [LARGE SCALE GENOMIC DNA]</scope>
    <source>
        <strain evidence="2">z8</strain>
    </source>
</reference>
<proteinExistence type="predicted"/>
<dbReference type="Proteomes" id="UP000222310">
    <property type="component" value="Unassembled WGS sequence"/>
</dbReference>
<sequence>MIVTVRDPDILSNLDPQILTSYLQAKGWYQENQVEKKESVWIKTTDSGEEFDITLPLNPGIRSYALRMAEILAILETVEIRSQLDILSDLITKIPNTEIQGLVIRLAERNHPGNVTIIGFVVGKPRQIKLSLSESEYNQAWTAYHQRLPVVCTGDLVKENDVFVLKKTTSFSLYDTLTEQAAV</sequence>
<name>A0A9Q6EK52_NOSLI</name>
<accession>A0A9Q6EK52</accession>
<gene>
    <name evidence="1" type="ORF">VF08_20075</name>
</gene>
<protein>
    <submittedName>
        <fullName evidence="1">Uncharacterized protein</fullName>
    </submittedName>
</protein>
<comment type="caution">
    <text evidence="1">The sequence shown here is derived from an EMBL/GenBank/DDBJ whole genome shotgun (WGS) entry which is preliminary data.</text>
</comment>
<dbReference type="GeneID" id="57097225"/>
<evidence type="ECO:0000313" key="2">
    <source>
        <dbReference type="Proteomes" id="UP000222310"/>
    </source>
</evidence>
<dbReference type="RefSeq" id="WP_099070937.1">
    <property type="nucleotide sequence ID" value="NZ_LAHD01000060.1"/>
</dbReference>
<organism evidence="1 2">
    <name type="scientific">Nostoc linckia z8</name>
    <dbReference type="NCBI Taxonomy" id="1628746"/>
    <lineage>
        <taxon>Bacteria</taxon>
        <taxon>Bacillati</taxon>
        <taxon>Cyanobacteriota</taxon>
        <taxon>Cyanophyceae</taxon>
        <taxon>Nostocales</taxon>
        <taxon>Nostocaceae</taxon>
        <taxon>Nostoc</taxon>
    </lineage>
</organism>